<evidence type="ECO:0000313" key="3">
    <source>
        <dbReference type="Proteomes" id="UP000243459"/>
    </source>
</evidence>
<feature type="region of interest" description="Disordered" evidence="1">
    <location>
        <begin position="42"/>
        <end position="67"/>
    </location>
</feature>
<sequence length="131" mass="14733">MRRPQAATEVVETDVIHVDKSAPEEHAEGPQEEVGVEARAFVDEEGPSVHHSESSCQEPDPKHHYQPAHHLDVRGSVLSSRLTQARAVEQFWLPRDEEFLKGVPNASLHQSLQSYLIRGSLMEQEIFGSME</sequence>
<reference evidence="3" key="1">
    <citation type="journal article" date="2017" name="Nat. Commun.">
        <title>The asparagus genome sheds light on the origin and evolution of a young Y chromosome.</title>
        <authorList>
            <person name="Harkess A."/>
            <person name="Zhou J."/>
            <person name="Xu C."/>
            <person name="Bowers J.E."/>
            <person name="Van der Hulst R."/>
            <person name="Ayyampalayam S."/>
            <person name="Mercati F."/>
            <person name="Riccardi P."/>
            <person name="McKain M.R."/>
            <person name="Kakrana A."/>
            <person name="Tang H."/>
            <person name="Ray J."/>
            <person name="Groenendijk J."/>
            <person name="Arikit S."/>
            <person name="Mathioni S.M."/>
            <person name="Nakano M."/>
            <person name="Shan H."/>
            <person name="Telgmann-Rauber A."/>
            <person name="Kanno A."/>
            <person name="Yue Z."/>
            <person name="Chen H."/>
            <person name="Li W."/>
            <person name="Chen Y."/>
            <person name="Xu X."/>
            <person name="Zhang Y."/>
            <person name="Luo S."/>
            <person name="Chen H."/>
            <person name="Gao J."/>
            <person name="Mao Z."/>
            <person name="Pires J.C."/>
            <person name="Luo M."/>
            <person name="Kudrna D."/>
            <person name="Wing R.A."/>
            <person name="Meyers B.C."/>
            <person name="Yi K."/>
            <person name="Kong H."/>
            <person name="Lavrijsen P."/>
            <person name="Sunseri F."/>
            <person name="Falavigna A."/>
            <person name="Ye Y."/>
            <person name="Leebens-Mack J.H."/>
            <person name="Chen G."/>
        </authorList>
    </citation>
    <scope>NUCLEOTIDE SEQUENCE [LARGE SCALE GENOMIC DNA]</scope>
    <source>
        <strain evidence="3">cv. DH0086</strain>
    </source>
</reference>
<proteinExistence type="predicted"/>
<gene>
    <name evidence="2" type="ORF">A4U43_C06F11570</name>
</gene>
<evidence type="ECO:0000313" key="2">
    <source>
        <dbReference type="EMBL" id="ONK66751.1"/>
    </source>
</evidence>
<organism evidence="2 3">
    <name type="scientific">Asparagus officinalis</name>
    <name type="common">Garden asparagus</name>
    <dbReference type="NCBI Taxonomy" id="4686"/>
    <lineage>
        <taxon>Eukaryota</taxon>
        <taxon>Viridiplantae</taxon>
        <taxon>Streptophyta</taxon>
        <taxon>Embryophyta</taxon>
        <taxon>Tracheophyta</taxon>
        <taxon>Spermatophyta</taxon>
        <taxon>Magnoliopsida</taxon>
        <taxon>Liliopsida</taxon>
        <taxon>Asparagales</taxon>
        <taxon>Asparagaceae</taxon>
        <taxon>Asparagoideae</taxon>
        <taxon>Asparagus</taxon>
    </lineage>
</organism>
<dbReference type="Gramene" id="ONK66751">
    <property type="protein sequence ID" value="ONK66751"/>
    <property type="gene ID" value="A4U43_C06F11570"/>
</dbReference>
<dbReference type="EMBL" id="CM007386">
    <property type="protein sequence ID" value="ONK66751.1"/>
    <property type="molecule type" value="Genomic_DNA"/>
</dbReference>
<dbReference type="AlphaFoldDB" id="A0A5P1EQB9"/>
<keyword evidence="3" id="KW-1185">Reference proteome</keyword>
<accession>A0A5P1EQB9</accession>
<feature type="compositionally biased region" description="Basic and acidic residues" evidence="1">
    <location>
        <begin position="47"/>
        <end position="67"/>
    </location>
</feature>
<dbReference type="Proteomes" id="UP000243459">
    <property type="component" value="Chromosome 6"/>
</dbReference>
<protein>
    <submittedName>
        <fullName evidence="2">Uncharacterized protein</fullName>
    </submittedName>
</protein>
<name>A0A5P1EQB9_ASPOF</name>
<evidence type="ECO:0000256" key="1">
    <source>
        <dbReference type="SAM" id="MobiDB-lite"/>
    </source>
</evidence>